<dbReference type="Gene3D" id="3.30.70.3580">
    <property type="entry name" value="Antirestriction protein"/>
    <property type="match status" value="1"/>
</dbReference>
<dbReference type="AlphaFoldDB" id="A0A0U3B3D9"/>
<reference evidence="1" key="1">
    <citation type="submission" date="2015-11" db="EMBL/GenBank/DDBJ databases">
        <authorList>
            <person name="Zong Z."/>
            <person name="Wu W."/>
            <person name="Feng Y."/>
        </authorList>
    </citation>
    <scope>NUCLEOTIDE SEQUENCE</scope>
    <source>
        <strain evidence="1">WCHCF65</strain>
        <plasmid evidence="1">pKPC2_CF65</plasmid>
    </source>
</reference>
<protein>
    <recommendedName>
        <fullName evidence="2">Antirestriction protein</fullName>
    </recommendedName>
</protein>
<geneLocation type="plasmid" evidence="1">
    <name>pKPC2_CF65</name>
</geneLocation>
<proteinExistence type="predicted"/>
<evidence type="ECO:0000313" key="1">
    <source>
        <dbReference type="EMBL" id="ALT06335.1"/>
    </source>
</evidence>
<organism evidence="1">
    <name type="scientific">Citrobacter freundii</name>
    <dbReference type="NCBI Taxonomy" id="546"/>
    <lineage>
        <taxon>Bacteria</taxon>
        <taxon>Pseudomonadati</taxon>
        <taxon>Pseudomonadota</taxon>
        <taxon>Gammaproteobacteria</taxon>
        <taxon>Enterobacterales</taxon>
        <taxon>Enterobacteriaceae</taxon>
        <taxon>Citrobacter</taxon>
        <taxon>Citrobacter freundii complex</taxon>
    </lineage>
</organism>
<gene>
    <name evidence="1" type="ORF">pKPC2_CF65_00032</name>
</gene>
<keyword evidence="1" id="KW-0614">Plasmid</keyword>
<dbReference type="EMBL" id="KU176944">
    <property type="protein sequence ID" value="ALT06335.1"/>
    <property type="molecule type" value="Genomic_DNA"/>
</dbReference>
<dbReference type="RefSeq" id="WP_053389861.1">
    <property type="nucleotide sequence ID" value="NZ_KU176944.1"/>
</dbReference>
<accession>A0A0U3B3D9</accession>
<evidence type="ECO:0008006" key="2">
    <source>
        <dbReference type="Google" id="ProtNLM"/>
    </source>
</evidence>
<sequence>MKTLPPEISAIRNSDEFYLYTVESRLKSCVNGKAVMLEMLIHRLFDKYVTGLPEFHRQGWSFMELSNGGFYFCPADERVFTIRIGNFSVSIDNHQLGMALTFDVLTAVFERTRDQAFHDALLALEAFFVEADRKNQADGIRAYLKFIKLV</sequence>
<dbReference type="InterPro" id="IPR042297">
    <property type="entry name" value="Antirestriction_sf"/>
</dbReference>
<name>A0A0U3B3D9_CITFR</name>